<gene>
    <name evidence="1" type="ORF">AURDEDRAFT_155105</name>
</gene>
<evidence type="ECO:0000313" key="2">
    <source>
        <dbReference type="Proteomes" id="UP000006514"/>
    </source>
</evidence>
<dbReference type="InParanoid" id="J0WNF4"/>
<proteinExistence type="predicted"/>
<keyword evidence="2" id="KW-1185">Reference proteome</keyword>
<sequence>MNEMPYSEDFAVALGIKESQLGLNPQCEEEKWIRLKAHYIPSIAQDPVQQEIVFSRFGALYLPRTVQLWKSPPPPSGTRQFGELAAADLVVYNAYDIMLEALQGHPYFFKFMRTKNPEVIELRRSMGAILARRLAARAPVWEAALKPGGPRAKYPLEEFRMDSPFPSVDCATGCTQLLCTLLCYESRSDLEALSAEPAIKDTLVPILHTWATRYRGRCLLGDTALRCEMILTLNPLWLTMAAKMRKDNKVGEGLQCAYPLCTKEENLKKCSKLFY</sequence>
<dbReference type="Proteomes" id="UP000006514">
    <property type="component" value="Unassembled WGS sequence"/>
</dbReference>
<accession>J0WNF4</accession>
<dbReference type="OMA" id="TALRCEM"/>
<dbReference type="EMBL" id="JH688261">
    <property type="protein sequence ID" value="EJD33380.1"/>
    <property type="molecule type" value="Genomic_DNA"/>
</dbReference>
<dbReference type="AlphaFoldDB" id="J0WNF4"/>
<evidence type="ECO:0000313" key="1">
    <source>
        <dbReference type="EMBL" id="EJD33380.1"/>
    </source>
</evidence>
<reference evidence="2" key="1">
    <citation type="journal article" date="2012" name="Science">
        <title>The Paleozoic origin of enzymatic lignin decomposition reconstructed from 31 fungal genomes.</title>
        <authorList>
            <person name="Floudas D."/>
            <person name="Binder M."/>
            <person name="Riley R."/>
            <person name="Barry K."/>
            <person name="Blanchette R.A."/>
            <person name="Henrissat B."/>
            <person name="Martinez A.T."/>
            <person name="Otillar R."/>
            <person name="Spatafora J.W."/>
            <person name="Yadav J.S."/>
            <person name="Aerts A."/>
            <person name="Benoit I."/>
            <person name="Boyd A."/>
            <person name="Carlson A."/>
            <person name="Copeland A."/>
            <person name="Coutinho P.M."/>
            <person name="de Vries R.P."/>
            <person name="Ferreira P."/>
            <person name="Findley K."/>
            <person name="Foster B."/>
            <person name="Gaskell J."/>
            <person name="Glotzer D."/>
            <person name="Gorecki P."/>
            <person name="Heitman J."/>
            <person name="Hesse C."/>
            <person name="Hori C."/>
            <person name="Igarashi K."/>
            <person name="Jurgens J.A."/>
            <person name="Kallen N."/>
            <person name="Kersten P."/>
            <person name="Kohler A."/>
            <person name="Kuees U."/>
            <person name="Kumar T.K.A."/>
            <person name="Kuo A."/>
            <person name="LaButti K."/>
            <person name="Larrondo L.F."/>
            <person name="Lindquist E."/>
            <person name="Ling A."/>
            <person name="Lombard V."/>
            <person name="Lucas S."/>
            <person name="Lundell T."/>
            <person name="Martin R."/>
            <person name="McLaughlin D.J."/>
            <person name="Morgenstern I."/>
            <person name="Morin E."/>
            <person name="Murat C."/>
            <person name="Nagy L.G."/>
            <person name="Nolan M."/>
            <person name="Ohm R.A."/>
            <person name="Patyshakuliyeva A."/>
            <person name="Rokas A."/>
            <person name="Ruiz-Duenas F.J."/>
            <person name="Sabat G."/>
            <person name="Salamov A."/>
            <person name="Samejima M."/>
            <person name="Schmutz J."/>
            <person name="Slot J.C."/>
            <person name="St John F."/>
            <person name="Stenlid J."/>
            <person name="Sun H."/>
            <person name="Sun S."/>
            <person name="Syed K."/>
            <person name="Tsang A."/>
            <person name="Wiebenga A."/>
            <person name="Young D."/>
            <person name="Pisabarro A."/>
            <person name="Eastwood D.C."/>
            <person name="Martin F."/>
            <person name="Cullen D."/>
            <person name="Grigoriev I.V."/>
            <person name="Hibbett D.S."/>
        </authorList>
    </citation>
    <scope>NUCLEOTIDE SEQUENCE [LARGE SCALE GENOMIC DNA]</scope>
    <source>
        <strain evidence="2">TFB10046</strain>
    </source>
</reference>
<dbReference type="eggNOG" id="ENOG502STXP">
    <property type="taxonomic scope" value="Eukaryota"/>
</dbReference>
<dbReference type="OrthoDB" id="432970at2759"/>
<organism evidence="1 2">
    <name type="scientific">Auricularia subglabra (strain TFB-10046 / SS5)</name>
    <name type="common">White-rot fungus</name>
    <name type="synonym">Auricularia delicata (strain TFB10046)</name>
    <dbReference type="NCBI Taxonomy" id="717982"/>
    <lineage>
        <taxon>Eukaryota</taxon>
        <taxon>Fungi</taxon>
        <taxon>Dikarya</taxon>
        <taxon>Basidiomycota</taxon>
        <taxon>Agaricomycotina</taxon>
        <taxon>Agaricomycetes</taxon>
        <taxon>Auriculariales</taxon>
        <taxon>Auriculariaceae</taxon>
        <taxon>Auricularia</taxon>
    </lineage>
</organism>
<protein>
    <submittedName>
        <fullName evidence="1">Uncharacterized protein</fullName>
    </submittedName>
</protein>
<name>J0WNF4_AURST</name>
<dbReference type="KEGG" id="adl:AURDEDRAFT_155105"/>